<gene>
    <name evidence="1" type="ORF">WJX72_004908</name>
</gene>
<dbReference type="Proteomes" id="UP001489004">
    <property type="component" value="Unassembled WGS sequence"/>
</dbReference>
<sequence length="99" mass="10677">MPRDTSASRQPSTTLFQVCQGKDCCKRGSAALLEHAEYALADTPVSVAACKCLGECKRGPNVGIKTSGQKKPIVYTGVQTDDVQRIAEAHIERQRSLSL</sequence>
<accession>A0AAW1PJZ0</accession>
<reference evidence="1 2" key="1">
    <citation type="journal article" date="2024" name="Nat. Commun.">
        <title>Phylogenomics reveals the evolutionary origins of lichenization in chlorophyte algae.</title>
        <authorList>
            <person name="Puginier C."/>
            <person name="Libourel C."/>
            <person name="Otte J."/>
            <person name="Skaloud P."/>
            <person name="Haon M."/>
            <person name="Grisel S."/>
            <person name="Petersen M."/>
            <person name="Berrin J.G."/>
            <person name="Delaux P.M."/>
            <person name="Dal Grande F."/>
            <person name="Keller J."/>
        </authorList>
    </citation>
    <scope>NUCLEOTIDE SEQUENCE [LARGE SCALE GENOMIC DNA]</scope>
    <source>
        <strain evidence="1 2">SAG 2043</strain>
    </source>
</reference>
<dbReference type="InterPro" id="IPR002023">
    <property type="entry name" value="NuoE-like"/>
</dbReference>
<protein>
    <recommendedName>
        <fullName evidence="3">(2Fe-2S) ferredoxin domain-containing protein</fullName>
    </recommendedName>
</protein>
<name>A0AAW1PJZ0_9CHLO</name>
<evidence type="ECO:0000313" key="2">
    <source>
        <dbReference type="Proteomes" id="UP001489004"/>
    </source>
</evidence>
<organism evidence="1 2">
    <name type="scientific">[Myrmecia] bisecta</name>
    <dbReference type="NCBI Taxonomy" id="41462"/>
    <lineage>
        <taxon>Eukaryota</taxon>
        <taxon>Viridiplantae</taxon>
        <taxon>Chlorophyta</taxon>
        <taxon>core chlorophytes</taxon>
        <taxon>Trebouxiophyceae</taxon>
        <taxon>Trebouxiales</taxon>
        <taxon>Trebouxiaceae</taxon>
        <taxon>Myrmecia</taxon>
    </lineage>
</organism>
<dbReference type="InterPro" id="IPR036249">
    <property type="entry name" value="Thioredoxin-like_sf"/>
</dbReference>
<keyword evidence="2" id="KW-1185">Reference proteome</keyword>
<dbReference type="Gene3D" id="3.40.30.10">
    <property type="entry name" value="Glutaredoxin"/>
    <property type="match status" value="1"/>
</dbReference>
<evidence type="ECO:0008006" key="3">
    <source>
        <dbReference type="Google" id="ProtNLM"/>
    </source>
</evidence>
<dbReference type="Pfam" id="PF01257">
    <property type="entry name" value="2Fe-2S_thioredx"/>
    <property type="match status" value="1"/>
</dbReference>
<dbReference type="EMBL" id="JALJOR010000010">
    <property type="protein sequence ID" value="KAK9810100.1"/>
    <property type="molecule type" value="Genomic_DNA"/>
</dbReference>
<dbReference type="GO" id="GO:0016491">
    <property type="term" value="F:oxidoreductase activity"/>
    <property type="evidence" value="ECO:0007669"/>
    <property type="project" value="InterPro"/>
</dbReference>
<proteinExistence type="predicted"/>
<dbReference type="AlphaFoldDB" id="A0AAW1PJZ0"/>
<dbReference type="PROSITE" id="PS01099">
    <property type="entry name" value="COMPLEX1_24K"/>
    <property type="match status" value="1"/>
</dbReference>
<comment type="caution">
    <text evidence="1">The sequence shown here is derived from an EMBL/GenBank/DDBJ whole genome shotgun (WGS) entry which is preliminary data.</text>
</comment>
<dbReference type="CDD" id="cd02980">
    <property type="entry name" value="TRX_Fd_family"/>
    <property type="match status" value="1"/>
</dbReference>
<dbReference type="SUPFAM" id="SSF52833">
    <property type="entry name" value="Thioredoxin-like"/>
    <property type="match status" value="1"/>
</dbReference>
<evidence type="ECO:0000313" key="1">
    <source>
        <dbReference type="EMBL" id="KAK9810100.1"/>
    </source>
</evidence>